<feature type="region of interest" description="Disordered" evidence="3">
    <location>
        <begin position="1"/>
        <end position="24"/>
    </location>
</feature>
<proteinExistence type="inferred from homology"/>
<evidence type="ECO:0000313" key="5">
    <source>
        <dbReference type="EMBL" id="GBE80275.1"/>
    </source>
</evidence>
<keyword evidence="6" id="KW-1185">Reference proteome</keyword>
<dbReference type="GeneID" id="38777192"/>
<protein>
    <recommendedName>
        <fullName evidence="4">Thioesterase domain-containing protein</fullName>
    </recommendedName>
</protein>
<dbReference type="EMBL" id="BFAD01000002">
    <property type="protein sequence ID" value="GBE80275.1"/>
    <property type="molecule type" value="Genomic_DNA"/>
</dbReference>
<dbReference type="CDD" id="cd03443">
    <property type="entry name" value="PaaI_thioesterase"/>
    <property type="match status" value="1"/>
</dbReference>
<dbReference type="InterPro" id="IPR006683">
    <property type="entry name" value="Thioestr_dom"/>
</dbReference>
<keyword evidence="2" id="KW-0378">Hydrolase</keyword>
<feature type="compositionally biased region" description="Polar residues" evidence="3">
    <location>
        <begin position="1"/>
        <end position="10"/>
    </location>
</feature>
<dbReference type="InParanoid" id="A0A401GDS2"/>
<reference evidence="5 6" key="1">
    <citation type="journal article" date="2018" name="Sci. Rep.">
        <title>Genome sequence of the cauliflower mushroom Sparassis crispa (Hanabiratake) and its association with beneficial usage.</title>
        <authorList>
            <person name="Kiyama R."/>
            <person name="Furutani Y."/>
            <person name="Kawaguchi K."/>
            <person name="Nakanishi T."/>
        </authorList>
    </citation>
    <scope>NUCLEOTIDE SEQUENCE [LARGE SCALE GENOMIC DNA]</scope>
</reference>
<name>A0A401GDS2_9APHY</name>
<dbReference type="InterPro" id="IPR029069">
    <property type="entry name" value="HotDog_dom_sf"/>
</dbReference>
<comment type="caution">
    <text evidence="5">The sequence shown here is derived from an EMBL/GenBank/DDBJ whole genome shotgun (WGS) entry which is preliminary data.</text>
</comment>
<evidence type="ECO:0000259" key="4">
    <source>
        <dbReference type="Pfam" id="PF03061"/>
    </source>
</evidence>
<evidence type="ECO:0000256" key="3">
    <source>
        <dbReference type="SAM" id="MobiDB-lite"/>
    </source>
</evidence>
<dbReference type="OrthoDB" id="2831072at2759"/>
<dbReference type="Proteomes" id="UP000287166">
    <property type="component" value="Unassembled WGS sequence"/>
</dbReference>
<dbReference type="RefSeq" id="XP_027611188.1">
    <property type="nucleotide sequence ID" value="XM_027755387.1"/>
</dbReference>
<sequence>MSSFSTSRSAPNWRMESKETRTNVPSEMIQQLTEMIPYLSSEGLFGHEILQRVKLHDVSVYERPEDGKTCARVVFRLTVEHDMLNVGGSLHGGCGAFLVDICSSMALWALGVYKNDFAKEESNAAASTKHVSQAINMLYHGGTHLGAELEIVNTTTSWGKRILTARTEIWDATNRRLVASGTHVKMEPSTKL</sequence>
<comment type="similarity">
    <text evidence="1">Belongs to the thioesterase PaaI family.</text>
</comment>
<evidence type="ECO:0000313" key="6">
    <source>
        <dbReference type="Proteomes" id="UP000287166"/>
    </source>
</evidence>
<dbReference type="STRING" id="139825.A0A401GDS2"/>
<dbReference type="SUPFAM" id="SSF54637">
    <property type="entry name" value="Thioesterase/thiol ester dehydrase-isomerase"/>
    <property type="match status" value="1"/>
</dbReference>
<dbReference type="PANTHER" id="PTHR21660:SF1">
    <property type="entry name" value="ACYL-COENZYME A THIOESTERASE 13"/>
    <property type="match status" value="1"/>
</dbReference>
<dbReference type="GO" id="GO:0047617">
    <property type="term" value="F:fatty acyl-CoA hydrolase activity"/>
    <property type="evidence" value="ECO:0007669"/>
    <property type="project" value="InterPro"/>
</dbReference>
<dbReference type="Gene3D" id="3.10.129.10">
    <property type="entry name" value="Hotdog Thioesterase"/>
    <property type="match status" value="1"/>
</dbReference>
<evidence type="ECO:0000256" key="2">
    <source>
        <dbReference type="ARBA" id="ARBA00022801"/>
    </source>
</evidence>
<accession>A0A401GDS2</accession>
<feature type="domain" description="Thioesterase" evidence="4">
    <location>
        <begin position="87"/>
        <end position="176"/>
    </location>
</feature>
<gene>
    <name evidence="5" type="ORF">SCP_0214940</name>
</gene>
<organism evidence="5 6">
    <name type="scientific">Sparassis crispa</name>
    <dbReference type="NCBI Taxonomy" id="139825"/>
    <lineage>
        <taxon>Eukaryota</taxon>
        <taxon>Fungi</taxon>
        <taxon>Dikarya</taxon>
        <taxon>Basidiomycota</taxon>
        <taxon>Agaricomycotina</taxon>
        <taxon>Agaricomycetes</taxon>
        <taxon>Polyporales</taxon>
        <taxon>Sparassidaceae</taxon>
        <taxon>Sparassis</taxon>
    </lineage>
</organism>
<dbReference type="PANTHER" id="PTHR21660">
    <property type="entry name" value="THIOESTERASE SUPERFAMILY MEMBER-RELATED"/>
    <property type="match status" value="1"/>
</dbReference>
<dbReference type="Pfam" id="PF03061">
    <property type="entry name" value="4HBT"/>
    <property type="match status" value="1"/>
</dbReference>
<dbReference type="AlphaFoldDB" id="A0A401GDS2"/>
<evidence type="ECO:0000256" key="1">
    <source>
        <dbReference type="ARBA" id="ARBA00008324"/>
    </source>
</evidence>
<dbReference type="InterPro" id="IPR039298">
    <property type="entry name" value="ACOT13"/>
</dbReference>